<dbReference type="InterPro" id="IPR003789">
    <property type="entry name" value="Asn/Gln_tRNA_amidoTrase-B-like"/>
</dbReference>
<proteinExistence type="inferred from homology"/>
<dbReference type="GO" id="GO:0032543">
    <property type="term" value="P:mitochondrial translation"/>
    <property type="evidence" value="ECO:0007669"/>
    <property type="project" value="UniProtKB-UniRule"/>
</dbReference>
<evidence type="ECO:0000256" key="5">
    <source>
        <dbReference type="ARBA" id="ARBA00022917"/>
    </source>
</evidence>
<dbReference type="PANTHER" id="PTHR11659:SF0">
    <property type="entry name" value="GLUTAMYL-TRNA(GLN) AMIDOTRANSFERASE SUBUNIT B, MITOCHONDRIAL"/>
    <property type="match status" value="1"/>
</dbReference>
<gene>
    <name evidence="10" type="ORF">QYM36_010108</name>
</gene>
<dbReference type="InterPro" id="IPR018027">
    <property type="entry name" value="Asn/Gln_amidotransferase"/>
</dbReference>
<name>A0AA88HZQ5_ARTSF</name>
<accession>A0AA88HZQ5</accession>
<dbReference type="PANTHER" id="PTHR11659">
    <property type="entry name" value="GLUTAMYL-TRNA GLN AMIDOTRANSFERASE SUBUNIT B MITOCHONDRIAL AND PROKARYOTIC PET112-RELATED"/>
    <property type="match status" value="1"/>
</dbReference>
<comment type="subcellular location">
    <subcellularLocation>
        <location evidence="8">Mitochondrion</location>
    </subcellularLocation>
</comment>
<dbReference type="Gene3D" id="1.10.10.410">
    <property type="match status" value="1"/>
</dbReference>
<reference evidence="10" key="1">
    <citation type="submission" date="2023-07" db="EMBL/GenBank/DDBJ databases">
        <title>Chromosome-level genome assembly of Artemia franciscana.</title>
        <authorList>
            <person name="Jo E."/>
        </authorList>
    </citation>
    <scope>NUCLEOTIDE SEQUENCE</scope>
    <source>
        <tissue evidence="10">Whole body</tissue>
    </source>
</reference>
<evidence type="ECO:0000256" key="6">
    <source>
        <dbReference type="ARBA" id="ARBA00047380"/>
    </source>
</evidence>
<dbReference type="GO" id="GO:0050567">
    <property type="term" value="F:glutaminyl-tRNA synthase (glutamine-hydrolyzing) activity"/>
    <property type="evidence" value="ECO:0007669"/>
    <property type="project" value="UniProtKB-UniRule"/>
</dbReference>
<keyword evidence="2 8" id="KW-0436">Ligase</keyword>
<dbReference type="EMBL" id="JAVRJZ010000012">
    <property type="protein sequence ID" value="KAK2715381.1"/>
    <property type="molecule type" value="Genomic_DNA"/>
</dbReference>
<comment type="function">
    <text evidence="8">Allows the formation of correctly charged Gln-tRNA(Gln) through the transamidation of misacylated Glu-tRNA(Gln) in the mitochondria. The reaction takes place in the presence of glutamine and ATP through an activated gamma-phospho-Glu-tRNA(Gln).</text>
</comment>
<dbReference type="HAMAP" id="MF_00121">
    <property type="entry name" value="GatB"/>
    <property type="match status" value="1"/>
</dbReference>
<dbReference type="NCBIfam" id="NF004014">
    <property type="entry name" value="PRK05477.1-4"/>
    <property type="match status" value="1"/>
</dbReference>
<dbReference type="SUPFAM" id="SSF89095">
    <property type="entry name" value="GatB/YqeY motif"/>
    <property type="match status" value="1"/>
</dbReference>
<dbReference type="GO" id="GO:0070681">
    <property type="term" value="P:glutaminyl-tRNAGln biosynthesis via transamidation"/>
    <property type="evidence" value="ECO:0007669"/>
    <property type="project" value="UniProtKB-UniRule"/>
</dbReference>
<evidence type="ECO:0000256" key="4">
    <source>
        <dbReference type="ARBA" id="ARBA00022840"/>
    </source>
</evidence>
<comment type="caution">
    <text evidence="10">The sequence shown here is derived from an EMBL/GenBank/DDBJ whole genome shotgun (WGS) entry which is preliminary data.</text>
</comment>
<evidence type="ECO:0000256" key="3">
    <source>
        <dbReference type="ARBA" id="ARBA00022741"/>
    </source>
</evidence>
<keyword evidence="3 8" id="KW-0547">Nucleotide-binding</keyword>
<comment type="catalytic activity">
    <reaction evidence="6">
        <text>L-aspartyl-tRNA(Asn) + L-glutamine + ATP + H2O = L-asparaginyl-tRNA(Asn) + L-glutamate + ADP + phosphate + 2 H(+)</text>
        <dbReference type="Rhea" id="RHEA:14513"/>
        <dbReference type="Rhea" id="RHEA-COMP:9674"/>
        <dbReference type="Rhea" id="RHEA-COMP:9677"/>
        <dbReference type="ChEBI" id="CHEBI:15377"/>
        <dbReference type="ChEBI" id="CHEBI:15378"/>
        <dbReference type="ChEBI" id="CHEBI:29985"/>
        <dbReference type="ChEBI" id="CHEBI:30616"/>
        <dbReference type="ChEBI" id="CHEBI:43474"/>
        <dbReference type="ChEBI" id="CHEBI:58359"/>
        <dbReference type="ChEBI" id="CHEBI:78515"/>
        <dbReference type="ChEBI" id="CHEBI:78516"/>
        <dbReference type="ChEBI" id="CHEBI:456216"/>
    </reaction>
</comment>
<feature type="domain" description="Asn/Gln amidotransferase" evidence="9">
    <location>
        <begin position="360"/>
        <end position="509"/>
    </location>
</feature>
<keyword evidence="8" id="KW-0496">Mitochondrion</keyword>
<evidence type="ECO:0000256" key="1">
    <source>
        <dbReference type="ARBA" id="ARBA00005306"/>
    </source>
</evidence>
<comment type="catalytic activity">
    <reaction evidence="7 8">
        <text>L-glutamyl-tRNA(Gln) + L-glutamine + ATP + H2O = L-glutaminyl-tRNA(Gln) + L-glutamate + ADP + phosphate + H(+)</text>
        <dbReference type="Rhea" id="RHEA:17521"/>
        <dbReference type="Rhea" id="RHEA-COMP:9681"/>
        <dbReference type="Rhea" id="RHEA-COMP:9684"/>
        <dbReference type="ChEBI" id="CHEBI:15377"/>
        <dbReference type="ChEBI" id="CHEBI:15378"/>
        <dbReference type="ChEBI" id="CHEBI:29985"/>
        <dbReference type="ChEBI" id="CHEBI:30616"/>
        <dbReference type="ChEBI" id="CHEBI:43474"/>
        <dbReference type="ChEBI" id="CHEBI:58359"/>
        <dbReference type="ChEBI" id="CHEBI:78520"/>
        <dbReference type="ChEBI" id="CHEBI:78521"/>
        <dbReference type="ChEBI" id="CHEBI:456216"/>
    </reaction>
</comment>
<evidence type="ECO:0000259" key="9">
    <source>
        <dbReference type="SMART" id="SM00845"/>
    </source>
</evidence>
<keyword evidence="4 8" id="KW-0067">ATP-binding</keyword>
<dbReference type="Proteomes" id="UP001187531">
    <property type="component" value="Unassembled WGS sequence"/>
</dbReference>
<organism evidence="10 11">
    <name type="scientific">Artemia franciscana</name>
    <name type="common">Brine shrimp</name>
    <name type="synonym">Artemia sanfranciscana</name>
    <dbReference type="NCBI Taxonomy" id="6661"/>
    <lineage>
        <taxon>Eukaryota</taxon>
        <taxon>Metazoa</taxon>
        <taxon>Ecdysozoa</taxon>
        <taxon>Arthropoda</taxon>
        <taxon>Crustacea</taxon>
        <taxon>Branchiopoda</taxon>
        <taxon>Anostraca</taxon>
        <taxon>Artemiidae</taxon>
        <taxon>Artemia</taxon>
    </lineage>
</organism>
<dbReference type="SUPFAM" id="SSF55931">
    <property type="entry name" value="Glutamine synthetase/guanido kinase"/>
    <property type="match status" value="1"/>
</dbReference>
<dbReference type="InterPro" id="IPR023168">
    <property type="entry name" value="GatB_Yqey_C_2"/>
</dbReference>
<dbReference type="Pfam" id="PF02934">
    <property type="entry name" value="GatB_N"/>
    <property type="match status" value="1"/>
</dbReference>
<comment type="similarity">
    <text evidence="1 8">Belongs to the GatB/GatE family. GatB subfamily.</text>
</comment>
<evidence type="ECO:0000256" key="8">
    <source>
        <dbReference type="HAMAP-Rule" id="MF_03147"/>
    </source>
</evidence>
<comment type="subunit">
    <text evidence="8">Subunit of the heterotrimeric GatCAB amidotransferase (AdT) complex, composed of A, B and C subunits.</text>
</comment>
<dbReference type="GO" id="GO:0030956">
    <property type="term" value="C:glutamyl-tRNA(Gln) amidotransferase complex"/>
    <property type="evidence" value="ECO:0007669"/>
    <property type="project" value="UniProtKB-UniRule"/>
</dbReference>
<dbReference type="SMART" id="SM00845">
    <property type="entry name" value="GatB_Yqey"/>
    <property type="match status" value="1"/>
</dbReference>
<dbReference type="AlphaFoldDB" id="A0AA88HZQ5"/>
<dbReference type="FunFam" id="1.10.10.410:FF:000001">
    <property type="entry name" value="Aspartyl/glutamyl-tRNA(Asn/Gln) amidotransferase subunit B"/>
    <property type="match status" value="1"/>
</dbReference>
<dbReference type="GO" id="GO:0005739">
    <property type="term" value="C:mitochondrion"/>
    <property type="evidence" value="ECO:0007669"/>
    <property type="project" value="UniProtKB-SubCell"/>
</dbReference>
<dbReference type="EC" id="6.3.5.-" evidence="8"/>
<dbReference type="NCBIfam" id="TIGR00133">
    <property type="entry name" value="gatB"/>
    <property type="match status" value="1"/>
</dbReference>
<sequence length="509" mass="57746">MKSLKYSLSYLKISQILQCRKFSSKSKWQSVIGLEIHAQIAAQSKLFSRAGTNFGAPVNTQVSLLDCGIPGTLPCLNRRCVEAAVLTGLALNCKINLTSEFDRKHYFYADIPTGYQITQQRKPIAQDGYIEFLDGKIEKKKVHIKQIQLEQDSGKSLHDSANERSLIDLNRAGMGLMEIVFEPELHSAEEAANMVNDLILVLKKLKTCDCKMDEGSLRVDANISVHRPDEPLGVRTEIKNLNSVRAMVKAIEFEIQRQIQVLREGGKVVNETRGFDPSSNQTVPMRDKEAKQDYRFMPEPNLTPLRLDDDPDMISDRVNVAHLRSQIPKMPDKIRSEIMNQYNVDLQIANQLIRNESLFDYFARTISNRSIPGKKVYHAIVTDLSAKLFERGLEFDPSYIKPEDLGMMVELLFKKKISNFVYEELIGLYLDGEQKNPTEVVEEKGWFVIDDSEELKKLCQTAMDQLPKAVSDYRRGKKRAINALAGQVKKISGGMADMNLVTRILKDLL</sequence>
<dbReference type="InterPro" id="IPR004413">
    <property type="entry name" value="GatB"/>
</dbReference>
<evidence type="ECO:0000313" key="11">
    <source>
        <dbReference type="Proteomes" id="UP001187531"/>
    </source>
</evidence>
<keyword evidence="11" id="KW-1185">Reference proteome</keyword>
<evidence type="ECO:0000256" key="2">
    <source>
        <dbReference type="ARBA" id="ARBA00022598"/>
    </source>
</evidence>
<protein>
    <recommendedName>
        <fullName evidence="8">Glutamyl-tRNA(Gln) amidotransferase subunit B, mitochondrial</fullName>
        <shortName evidence="8">Glu-AdT subunit B</shortName>
        <ecNumber evidence="8">6.3.5.-</ecNumber>
    </recommendedName>
</protein>
<dbReference type="Pfam" id="PF02637">
    <property type="entry name" value="GatB_Yqey"/>
    <property type="match status" value="1"/>
</dbReference>
<dbReference type="NCBIfam" id="NF004012">
    <property type="entry name" value="PRK05477.1-2"/>
    <property type="match status" value="1"/>
</dbReference>
<dbReference type="InterPro" id="IPR014746">
    <property type="entry name" value="Gln_synth/guanido_kin_cat_dom"/>
</dbReference>
<evidence type="ECO:0000256" key="7">
    <source>
        <dbReference type="ARBA" id="ARBA00047913"/>
    </source>
</evidence>
<dbReference type="GO" id="GO:0005524">
    <property type="term" value="F:ATP binding"/>
    <property type="evidence" value="ECO:0007669"/>
    <property type="project" value="UniProtKB-KW"/>
</dbReference>
<keyword evidence="5 8" id="KW-0648">Protein biosynthesis</keyword>
<evidence type="ECO:0000313" key="10">
    <source>
        <dbReference type="EMBL" id="KAK2715381.1"/>
    </source>
</evidence>
<dbReference type="InterPro" id="IPR006075">
    <property type="entry name" value="Asn/Gln-tRNA_Trfase_suB/E_cat"/>
</dbReference>
<dbReference type="InterPro" id="IPR017959">
    <property type="entry name" value="Asn/Gln-tRNA_amidoTrfase_suB/E"/>
</dbReference>